<proteinExistence type="predicted"/>
<evidence type="ECO:0000256" key="1">
    <source>
        <dbReference type="SAM" id="MobiDB-lite"/>
    </source>
</evidence>
<evidence type="ECO:0000313" key="3">
    <source>
        <dbReference type="Proteomes" id="UP001189429"/>
    </source>
</evidence>
<keyword evidence="3" id="KW-1185">Reference proteome</keyword>
<sequence length="254" mass="27992">MREAILEPSVIYSRDGISRFEKGEQLQQSFSLLCTTWNAKLKPDVISYSAGICAGRKSDQRQRSGRRGGETGARRCQLQSWDSGSDLAEEDVGGEVEAEQPQLQRWHWCVCENANRGSGLRRCPARCKICIWGARIISPTWPAEACARISPGLTCTKSPLDGATTGPNRSGRSQRRSRATMLESARAKDASGIGRCRCCELNGTACKKSGKMLRVWCCSARWGRRGWSPTPSAKTLGAARARRAHTGRPLFLRC</sequence>
<gene>
    <name evidence="2" type="ORF">PCOR1329_LOCUS63939</name>
</gene>
<organism evidence="2 3">
    <name type="scientific">Prorocentrum cordatum</name>
    <dbReference type="NCBI Taxonomy" id="2364126"/>
    <lineage>
        <taxon>Eukaryota</taxon>
        <taxon>Sar</taxon>
        <taxon>Alveolata</taxon>
        <taxon>Dinophyceae</taxon>
        <taxon>Prorocentrales</taxon>
        <taxon>Prorocentraceae</taxon>
        <taxon>Prorocentrum</taxon>
    </lineage>
</organism>
<comment type="caution">
    <text evidence="2">The sequence shown here is derived from an EMBL/GenBank/DDBJ whole genome shotgun (WGS) entry which is preliminary data.</text>
</comment>
<name>A0ABN9W4B0_9DINO</name>
<accession>A0ABN9W4B0</accession>
<evidence type="ECO:0000313" key="2">
    <source>
        <dbReference type="EMBL" id="CAK0880932.1"/>
    </source>
</evidence>
<protein>
    <submittedName>
        <fullName evidence="2">Uncharacterized protein</fullName>
    </submittedName>
</protein>
<feature type="region of interest" description="Disordered" evidence="1">
    <location>
        <begin position="157"/>
        <end position="178"/>
    </location>
</feature>
<dbReference type="Proteomes" id="UP001189429">
    <property type="component" value="Unassembled WGS sequence"/>
</dbReference>
<dbReference type="EMBL" id="CAUYUJ010018135">
    <property type="protein sequence ID" value="CAK0880932.1"/>
    <property type="molecule type" value="Genomic_DNA"/>
</dbReference>
<reference evidence="2" key="1">
    <citation type="submission" date="2023-10" db="EMBL/GenBank/DDBJ databases">
        <authorList>
            <person name="Chen Y."/>
            <person name="Shah S."/>
            <person name="Dougan E. K."/>
            <person name="Thang M."/>
            <person name="Chan C."/>
        </authorList>
    </citation>
    <scope>NUCLEOTIDE SEQUENCE [LARGE SCALE GENOMIC DNA]</scope>
</reference>